<proteinExistence type="predicted"/>
<accession>A0ABT3KJK3</accession>
<dbReference type="EMBL" id="JAPEUL010000009">
    <property type="protein sequence ID" value="MCW4630346.1"/>
    <property type="molecule type" value="Genomic_DNA"/>
</dbReference>
<protein>
    <submittedName>
        <fullName evidence="2">Uncharacterized protein</fullName>
    </submittedName>
</protein>
<keyword evidence="3" id="KW-1185">Reference proteome</keyword>
<organism evidence="2 3">
    <name type="scientific">Marinomonas rhodophyticola</name>
    <dbReference type="NCBI Taxonomy" id="2992803"/>
    <lineage>
        <taxon>Bacteria</taxon>
        <taxon>Pseudomonadati</taxon>
        <taxon>Pseudomonadota</taxon>
        <taxon>Gammaproteobacteria</taxon>
        <taxon>Oceanospirillales</taxon>
        <taxon>Oceanospirillaceae</taxon>
        <taxon>Marinomonas</taxon>
    </lineage>
</organism>
<gene>
    <name evidence="2" type="ORF">ONZ52_15980</name>
</gene>
<keyword evidence="1" id="KW-0472">Membrane</keyword>
<keyword evidence="1" id="KW-0812">Transmembrane</keyword>
<dbReference type="RefSeq" id="WP_265219706.1">
    <property type="nucleotide sequence ID" value="NZ_JAPEUL010000009.1"/>
</dbReference>
<evidence type="ECO:0000256" key="1">
    <source>
        <dbReference type="SAM" id="Phobius"/>
    </source>
</evidence>
<evidence type="ECO:0000313" key="2">
    <source>
        <dbReference type="EMBL" id="MCW4630346.1"/>
    </source>
</evidence>
<name>A0ABT3KJK3_9GAMM</name>
<sequence length="121" mass="13801">MKKFQDILHHYVNSISSMLANFLRPVFAGLCLALLLPLVTISSFIDSQTVIMTDPIFNTMPLFSIVFISLLLVSYWSITTNNNLARQKMAFSLLRTDVPKERLNRAEARCAMRCRGSLFQI</sequence>
<dbReference type="Proteomes" id="UP001431181">
    <property type="component" value="Unassembled WGS sequence"/>
</dbReference>
<feature type="transmembrane region" description="Helical" evidence="1">
    <location>
        <begin position="57"/>
        <end position="78"/>
    </location>
</feature>
<keyword evidence="1" id="KW-1133">Transmembrane helix</keyword>
<reference evidence="2" key="1">
    <citation type="submission" date="2022-11" db="EMBL/GenBank/DDBJ databases">
        <title>Marinomonas sp. nov., isolated from marine algae.</title>
        <authorList>
            <person name="Choi D.G."/>
            <person name="Kim J.M."/>
            <person name="Lee J.K."/>
            <person name="Baek J.H."/>
            <person name="Jeon C.O."/>
        </authorList>
    </citation>
    <scope>NUCLEOTIDE SEQUENCE</scope>
    <source>
        <strain evidence="2">KJ51-3</strain>
    </source>
</reference>
<feature type="transmembrane region" description="Helical" evidence="1">
    <location>
        <begin position="21"/>
        <end position="45"/>
    </location>
</feature>
<comment type="caution">
    <text evidence="2">The sequence shown here is derived from an EMBL/GenBank/DDBJ whole genome shotgun (WGS) entry which is preliminary data.</text>
</comment>
<evidence type="ECO:0000313" key="3">
    <source>
        <dbReference type="Proteomes" id="UP001431181"/>
    </source>
</evidence>